<reference evidence="1 3" key="2">
    <citation type="journal article" date="2013" name="Nature">
        <title>Insights into bilaterian evolution from three spiralian genomes.</title>
        <authorList>
            <person name="Simakov O."/>
            <person name="Marletaz F."/>
            <person name="Cho S.J."/>
            <person name="Edsinger-Gonzales E."/>
            <person name="Havlak P."/>
            <person name="Hellsten U."/>
            <person name="Kuo D.H."/>
            <person name="Larsson T."/>
            <person name="Lv J."/>
            <person name="Arendt D."/>
            <person name="Savage R."/>
            <person name="Osoegawa K."/>
            <person name="de Jong P."/>
            <person name="Grimwood J."/>
            <person name="Chapman J.A."/>
            <person name="Shapiro H."/>
            <person name="Aerts A."/>
            <person name="Otillar R.P."/>
            <person name="Terry A.Y."/>
            <person name="Boore J.L."/>
            <person name="Grigoriev I.V."/>
            <person name="Lindberg D.R."/>
            <person name="Seaver E.C."/>
            <person name="Weisblat D.A."/>
            <person name="Putnam N.H."/>
            <person name="Rokhsar D.S."/>
        </authorList>
    </citation>
    <scope>NUCLEOTIDE SEQUENCE</scope>
    <source>
        <strain evidence="1 3">I ESC-2004</strain>
    </source>
</reference>
<evidence type="ECO:0000313" key="3">
    <source>
        <dbReference type="Proteomes" id="UP000014760"/>
    </source>
</evidence>
<proteinExistence type="predicted"/>
<name>R7VF77_CAPTE</name>
<dbReference type="AlphaFoldDB" id="R7VF77"/>
<dbReference type="InterPro" id="IPR011029">
    <property type="entry name" value="DEATH-like_dom_sf"/>
</dbReference>
<gene>
    <name evidence="1" type="ORF">CAPTEDRAFT_192842</name>
</gene>
<evidence type="ECO:0000313" key="2">
    <source>
        <dbReference type="EnsemblMetazoa" id="CapteP192842"/>
    </source>
</evidence>
<reference evidence="3" key="1">
    <citation type="submission" date="2012-12" db="EMBL/GenBank/DDBJ databases">
        <authorList>
            <person name="Hellsten U."/>
            <person name="Grimwood J."/>
            <person name="Chapman J.A."/>
            <person name="Shapiro H."/>
            <person name="Aerts A."/>
            <person name="Otillar R.P."/>
            <person name="Terry A.Y."/>
            <person name="Boore J.L."/>
            <person name="Simakov O."/>
            <person name="Marletaz F."/>
            <person name="Cho S.-J."/>
            <person name="Edsinger-Gonzales E."/>
            <person name="Havlak P."/>
            <person name="Kuo D.-H."/>
            <person name="Larsson T."/>
            <person name="Lv J."/>
            <person name="Arendt D."/>
            <person name="Savage R."/>
            <person name="Osoegawa K."/>
            <person name="de Jong P."/>
            <person name="Lindberg D.R."/>
            <person name="Seaver E.C."/>
            <person name="Weisblat D.A."/>
            <person name="Putnam N.H."/>
            <person name="Grigoriev I.V."/>
            <person name="Rokhsar D.S."/>
        </authorList>
    </citation>
    <scope>NUCLEOTIDE SEQUENCE</scope>
    <source>
        <strain evidence="3">I ESC-2004</strain>
    </source>
</reference>
<organism evidence="1">
    <name type="scientific">Capitella teleta</name>
    <name type="common">Polychaete worm</name>
    <dbReference type="NCBI Taxonomy" id="283909"/>
    <lineage>
        <taxon>Eukaryota</taxon>
        <taxon>Metazoa</taxon>
        <taxon>Spiralia</taxon>
        <taxon>Lophotrochozoa</taxon>
        <taxon>Annelida</taxon>
        <taxon>Polychaeta</taxon>
        <taxon>Sedentaria</taxon>
        <taxon>Scolecida</taxon>
        <taxon>Capitellidae</taxon>
        <taxon>Capitella</taxon>
    </lineage>
</organism>
<dbReference type="EMBL" id="KB292596">
    <property type="protein sequence ID" value="ELU17264.1"/>
    <property type="molecule type" value="Genomic_DNA"/>
</dbReference>
<dbReference type="Proteomes" id="UP000014760">
    <property type="component" value="Unassembled WGS sequence"/>
</dbReference>
<reference evidence="2" key="3">
    <citation type="submission" date="2015-06" db="UniProtKB">
        <authorList>
            <consortium name="EnsemblMetazoa"/>
        </authorList>
    </citation>
    <scope>IDENTIFICATION</scope>
</reference>
<dbReference type="SUPFAM" id="SSF47986">
    <property type="entry name" value="DEATH domain"/>
    <property type="match status" value="1"/>
</dbReference>
<dbReference type="Gene3D" id="1.10.533.10">
    <property type="entry name" value="Death Domain, Fas"/>
    <property type="match status" value="1"/>
</dbReference>
<evidence type="ECO:0008006" key="4">
    <source>
        <dbReference type="Google" id="ProtNLM"/>
    </source>
</evidence>
<dbReference type="PANTHER" id="PTHR24401:SF29">
    <property type="entry name" value="SI:CH211-243P7.3-RELATED"/>
    <property type="match status" value="1"/>
</dbReference>
<dbReference type="EnsemblMetazoa" id="CapteT192842">
    <property type="protein sequence ID" value="CapteP192842"/>
    <property type="gene ID" value="CapteG192842"/>
</dbReference>
<protein>
    <recommendedName>
        <fullName evidence="4">CARD domain-containing protein</fullName>
    </recommendedName>
</protein>
<dbReference type="OrthoDB" id="10072098at2759"/>
<dbReference type="HOGENOM" id="CLU_1604294_0_0_1"/>
<evidence type="ECO:0000313" key="1">
    <source>
        <dbReference type="EMBL" id="ELU17264.1"/>
    </source>
</evidence>
<dbReference type="EMBL" id="AMQN01016963">
    <property type="status" value="NOT_ANNOTATED_CDS"/>
    <property type="molecule type" value="Genomic_DNA"/>
</dbReference>
<dbReference type="EMBL" id="AMQN01016961">
    <property type="status" value="NOT_ANNOTATED_CDS"/>
    <property type="molecule type" value="Genomic_DNA"/>
</dbReference>
<dbReference type="CDD" id="cd01671">
    <property type="entry name" value="CARD"/>
    <property type="match status" value="1"/>
</dbReference>
<accession>R7VF77</accession>
<dbReference type="EMBL" id="AMQN01016962">
    <property type="status" value="NOT_ANNOTATED_CDS"/>
    <property type="molecule type" value="Genomic_DNA"/>
</dbReference>
<dbReference type="PANTHER" id="PTHR24401">
    <property type="entry name" value="SI:CH211-243P7.3-RELATED"/>
    <property type="match status" value="1"/>
</dbReference>
<sequence length="166" mass="18744">MASSSSLIESNRYTTEERISALLLRLVKRGPSAFSTFIRACSCSEQTHIADELTLNLTERNKTAPGDPKTEMSTLERAVLEKKRSNIMQLKLNKGFFDVIMEENIITQDMEEHIKVTKKLRSRTAQWCTNVANDQGEILQSVLIVAEVRGLEAMCTGIMKRYSALE</sequence>
<keyword evidence="3" id="KW-1185">Reference proteome</keyword>